<proteinExistence type="inferred from homology"/>
<keyword evidence="10" id="KW-0804">Transcription</keyword>
<dbReference type="SUPFAM" id="SSF46785">
    <property type="entry name" value="Winged helix' DNA-binding domain"/>
    <property type="match status" value="1"/>
</dbReference>
<dbReference type="Gene3D" id="1.10.60.10">
    <property type="entry name" value="Iron dependent repressor, metal binding and dimerisation domain"/>
    <property type="match status" value="1"/>
</dbReference>
<comment type="caution">
    <text evidence="15">The sequence shown here is derived from an EMBL/GenBank/DDBJ whole genome shotgun (WGS) entry which is preliminary data.</text>
</comment>
<dbReference type="InterPro" id="IPR036388">
    <property type="entry name" value="WH-like_DNA-bd_sf"/>
</dbReference>
<evidence type="ECO:0000256" key="4">
    <source>
        <dbReference type="ARBA" id="ARBA00022386"/>
    </source>
</evidence>
<evidence type="ECO:0000256" key="13">
    <source>
        <dbReference type="ARBA" id="ARBA00032593"/>
    </source>
</evidence>
<evidence type="ECO:0000256" key="10">
    <source>
        <dbReference type="ARBA" id="ARBA00023163"/>
    </source>
</evidence>
<dbReference type="Pfam" id="PF02742">
    <property type="entry name" value="Fe_dep_repr_C"/>
    <property type="match status" value="1"/>
</dbReference>
<dbReference type="PANTHER" id="PTHR33238:SF11">
    <property type="entry name" value="TRANSCRIPTIONAL REGULATOR MNTR"/>
    <property type="match status" value="1"/>
</dbReference>
<dbReference type="SUPFAM" id="SSF47979">
    <property type="entry name" value="Iron-dependent repressor protein, dimerization domain"/>
    <property type="match status" value="1"/>
</dbReference>
<name>A0ABP9VRA3_9BACT</name>
<dbReference type="PROSITE" id="PS50944">
    <property type="entry name" value="HTH_DTXR"/>
    <property type="match status" value="1"/>
</dbReference>
<keyword evidence="7" id="KW-0805">Transcription regulation</keyword>
<evidence type="ECO:0000259" key="14">
    <source>
        <dbReference type="PROSITE" id="PS50944"/>
    </source>
</evidence>
<accession>A0ABP9VRA3</accession>
<dbReference type="NCBIfam" id="NF008273">
    <property type="entry name" value="PRK11050.1"/>
    <property type="match status" value="1"/>
</dbReference>
<gene>
    <name evidence="15" type="primary">mntR</name>
    <name evidence="15" type="ORF">Rcae01_03134</name>
</gene>
<organism evidence="15 16">
    <name type="scientific">Novipirellula caenicola</name>
    <dbReference type="NCBI Taxonomy" id="1536901"/>
    <lineage>
        <taxon>Bacteria</taxon>
        <taxon>Pseudomonadati</taxon>
        <taxon>Planctomycetota</taxon>
        <taxon>Planctomycetia</taxon>
        <taxon>Pirellulales</taxon>
        <taxon>Pirellulaceae</taxon>
        <taxon>Novipirellula</taxon>
    </lineage>
</organism>
<evidence type="ECO:0000256" key="1">
    <source>
        <dbReference type="ARBA" id="ARBA00004496"/>
    </source>
</evidence>
<dbReference type="InterPro" id="IPR001367">
    <property type="entry name" value="Fe_dep_repressor"/>
</dbReference>
<evidence type="ECO:0000256" key="12">
    <source>
        <dbReference type="ARBA" id="ARBA00025185"/>
    </source>
</evidence>
<evidence type="ECO:0000256" key="6">
    <source>
        <dbReference type="ARBA" id="ARBA00022491"/>
    </source>
</evidence>
<keyword evidence="6" id="KW-0678">Repressor</keyword>
<sequence>MTDTIKGIPRENNFVRIWGYDNGTLRVVITPLGAHEGNQNLPSKTYQRIRSDHASEVAEDYVEAIADAITERGVCRAIDLVKHFAVTHATVNNTIGRLQRDGFVVTEPYQPIELTAAGKRLATQSRQRHEIVESFLRRMGVSAATAAADSEGIEHHVSKETLAAMKRVLTKGWPSEPS</sequence>
<dbReference type="InterPro" id="IPR036390">
    <property type="entry name" value="WH_DNA-bd_sf"/>
</dbReference>
<evidence type="ECO:0000313" key="16">
    <source>
        <dbReference type="Proteomes" id="UP001416858"/>
    </source>
</evidence>
<keyword evidence="9" id="KW-0010">Activator</keyword>
<reference evidence="15 16" key="1">
    <citation type="submission" date="2024-02" db="EMBL/GenBank/DDBJ databases">
        <title>Rhodopirellula caenicola NBRC 110016.</title>
        <authorList>
            <person name="Ichikawa N."/>
            <person name="Katano-Makiyama Y."/>
            <person name="Hidaka K."/>
        </authorList>
    </citation>
    <scope>NUCLEOTIDE SEQUENCE [LARGE SCALE GENOMIC DNA]</scope>
    <source>
        <strain evidence="15 16">NBRC 110016</strain>
    </source>
</reference>
<evidence type="ECO:0000256" key="11">
    <source>
        <dbReference type="ARBA" id="ARBA00023211"/>
    </source>
</evidence>
<evidence type="ECO:0000313" key="15">
    <source>
        <dbReference type="EMBL" id="GAA5507677.1"/>
    </source>
</evidence>
<evidence type="ECO:0000256" key="9">
    <source>
        <dbReference type="ARBA" id="ARBA00023159"/>
    </source>
</evidence>
<keyword evidence="5" id="KW-0963">Cytoplasm</keyword>
<dbReference type="Pfam" id="PF01325">
    <property type="entry name" value="Fe_dep_repress"/>
    <property type="match status" value="1"/>
</dbReference>
<evidence type="ECO:0000256" key="2">
    <source>
        <dbReference type="ARBA" id="ARBA00007871"/>
    </source>
</evidence>
<feature type="domain" description="HTH dtxR-type" evidence="14">
    <location>
        <begin position="54"/>
        <end position="115"/>
    </location>
</feature>
<evidence type="ECO:0000256" key="8">
    <source>
        <dbReference type="ARBA" id="ARBA00023125"/>
    </source>
</evidence>
<dbReference type="Proteomes" id="UP001416858">
    <property type="component" value="Unassembled WGS sequence"/>
</dbReference>
<protein>
    <recommendedName>
        <fullName evidence="4">Transcriptional regulator MntR</fullName>
    </recommendedName>
    <alternativeName>
        <fullName evidence="13">Manganese transport regulator</fullName>
    </alternativeName>
</protein>
<dbReference type="Gene3D" id="1.10.10.10">
    <property type="entry name" value="Winged helix-like DNA-binding domain superfamily/Winged helix DNA-binding domain"/>
    <property type="match status" value="1"/>
</dbReference>
<dbReference type="InterPro" id="IPR036421">
    <property type="entry name" value="Fe_dep_repressor_sf"/>
</dbReference>
<dbReference type="InterPro" id="IPR050536">
    <property type="entry name" value="DtxR_MntR_Metal-Reg"/>
</dbReference>
<keyword evidence="11" id="KW-0464">Manganese</keyword>
<dbReference type="InterPro" id="IPR022687">
    <property type="entry name" value="HTH_DTXR"/>
</dbReference>
<comment type="subunit">
    <text evidence="3">Homodimer.</text>
</comment>
<dbReference type="SMART" id="SM00529">
    <property type="entry name" value="HTH_DTXR"/>
    <property type="match status" value="1"/>
</dbReference>
<dbReference type="PANTHER" id="PTHR33238">
    <property type="entry name" value="IRON (METAL) DEPENDENT REPRESSOR, DTXR FAMILY"/>
    <property type="match status" value="1"/>
</dbReference>
<comment type="similarity">
    <text evidence="2">Belongs to the DtxR/MntR family.</text>
</comment>
<comment type="function">
    <text evidence="12">In the presence of manganese, represses expression of mntH and mntS. Up-regulates expression of mntP.</text>
</comment>
<keyword evidence="8" id="KW-0238">DNA-binding</keyword>
<dbReference type="InterPro" id="IPR022689">
    <property type="entry name" value="Iron_dep_repressor"/>
</dbReference>
<keyword evidence="16" id="KW-1185">Reference proteome</keyword>
<dbReference type="EMBL" id="BAABRO010000006">
    <property type="protein sequence ID" value="GAA5507677.1"/>
    <property type="molecule type" value="Genomic_DNA"/>
</dbReference>
<evidence type="ECO:0000256" key="3">
    <source>
        <dbReference type="ARBA" id="ARBA00011738"/>
    </source>
</evidence>
<comment type="subcellular location">
    <subcellularLocation>
        <location evidence="1">Cytoplasm</location>
    </subcellularLocation>
</comment>
<evidence type="ECO:0000256" key="7">
    <source>
        <dbReference type="ARBA" id="ARBA00023015"/>
    </source>
</evidence>
<evidence type="ECO:0000256" key="5">
    <source>
        <dbReference type="ARBA" id="ARBA00022490"/>
    </source>
</evidence>